<dbReference type="InterPro" id="IPR009057">
    <property type="entry name" value="Homeodomain-like_sf"/>
</dbReference>
<keyword evidence="7" id="KW-1185">Reference proteome</keyword>
<dbReference type="InterPro" id="IPR050109">
    <property type="entry name" value="HTH-type_TetR-like_transc_reg"/>
</dbReference>
<evidence type="ECO:0000313" key="6">
    <source>
        <dbReference type="EMBL" id="MBB4135906.1"/>
    </source>
</evidence>
<protein>
    <submittedName>
        <fullName evidence="6">AcrR family transcriptional regulator</fullName>
    </submittedName>
</protein>
<dbReference type="EMBL" id="JACIFP010000001">
    <property type="protein sequence ID" value="MBB4135906.1"/>
    <property type="molecule type" value="Genomic_DNA"/>
</dbReference>
<keyword evidence="2 4" id="KW-0238">DNA-binding</keyword>
<evidence type="ECO:0000313" key="7">
    <source>
        <dbReference type="Proteomes" id="UP000551501"/>
    </source>
</evidence>
<keyword evidence="1" id="KW-0805">Transcription regulation</keyword>
<dbReference type="InterPro" id="IPR001647">
    <property type="entry name" value="HTH_TetR"/>
</dbReference>
<dbReference type="PANTHER" id="PTHR30055:SF151">
    <property type="entry name" value="TRANSCRIPTIONAL REGULATORY PROTEIN"/>
    <property type="match status" value="1"/>
</dbReference>
<feature type="DNA-binding region" description="H-T-H motif" evidence="4">
    <location>
        <begin position="31"/>
        <end position="50"/>
    </location>
</feature>
<keyword evidence="3" id="KW-0804">Transcription</keyword>
<evidence type="ECO:0000256" key="1">
    <source>
        <dbReference type="ARBA" id="ARBA00023015"/>
    </source>
</evidence>
<accession>A0A840F1R3</accession>
<evidence type="ECO:0000256" key="2">
    <source>
        <dbReference type="ARBA" id="ARBA00023125"/>
    </source>
</evidence>
<dbReference type="InterPro" id="IPR036271">
    <property type="entry name" value="Tet_transcr_reg_TetR-rel_C_sf"/>
</dbReference>
<dbReference type="GO" id="GO:0003700">
    <property type="term" value="F:DNA-binding transcription factor activity"/>
    <property type="evidence" value="ECO:0007669"/>
    <property type="project" value="TreeGrafter"/>
</dbReference>
<dbReference type="SUPFAM" id="SSF48498">
    <property type="entry name" value="Tetracyclin repressor-like, C-terminal domain"/>
    <property type="match status" value="1"/>
</dbReference>
<evidence type="ECO:0000256" key="3">
    <source>
        <dbReference type="ARBA" id="ARBA00023163"/>
    </source>
</evidence>
<dbReference type="Pfam" id="PF00440">
    <property type="entry name" value="TetR_N"/>
    <property type="match status" value="1"/>
</dbReference>
<evidence type="ECO:0000259" key="5">
    <source>
        <dbReference type="PROSITE" id="PS50977"/>
    </source>
</evidence>
<dbReference type="SUPFAM" id="SSF46689">
    <property type="entry name" value="Homeodomain-like"/>
    <property type="match status" value="1"/>
</dbReference>
<reference evidence="6 7" key="1">
    <citation type="submission" date="2020-08" db="EMBL/GenBank/DDBJ databases">
        <title>Sequencing the genomes of 1000 actinobacteria strains.</title>
        <authorList>
            <person name="Klenk H.-P."/>
        </authorList>
    </citation>
    <scope>NUCLEOTIDE SEQUENCE [LARGE SCALE GENOMIC DNA]</scope>
    <source>
        <strain evidence="6 7">DSM 45298</strain>
    </source>
</reference>
<proteinExistence type="predicted"/>
<sequence>MTPSPRARLTMPAIVDAAIALADEDGIGALSMRKLADRLGAGTMSLYRHVADKDQLIGAMADVAGAAFAYPLDDAGLWTWRERVRIAVDRDWALFERHPWMVLAYAAPRYTLSATSRASLAWLADGLTDLGVDHDEATTMALSVWDLTNGVALMLTTDRLLNADPPLTSAPEGLKERLDAGVESLCLGFAARGAGPSQVE</sequence>
<dbReference type="PANTHER" id="PTHR30055">
    <property type="entry name" value="HTH-TYPE TRANSCRIPTIONAL REGULATOR RUTR"/>
    <property type="match status" value="1"/>
</dbReference>
<dbReference type="Gene3D" id="1.10.357.10">
    <property type="entry name" value="Tetracycline Repressor, domain 2"/>
    <property type="match status" value="1"/>
</dbReference>
<dbReference type="RefSeq" id="WP_183370905.1">
    <property type="nucleotide sequence ID" value="NZ_BAABHL010000040.1"/>
</dbReference>
<gene>
    <name evidence="6" type="ORF">BKA16_002458</name>
</gene>
<evidence type="ECO:0000256" key="4">
    <source>
        <dbReference type="PROSITE-ProRule" id="PRU00335"/>
    </source>
</evidence>
<feature type="domain" description="HTH tetR-type" evidence="5">
    <location>
        <begin position="8"/>
        <end position="68"/>
    </location>
</feature>
<comment type="caution">
    <text evidence="6">The sequence shown here is derived from an EMBL/GenBank/DDBJ whole genome shotgun (WGS) entry which is preliminary data.</text>
</comment>
<organism evidence="6 7">
    <name type="scientific">Gordonia humi</name>
    <dbReference type="NCBI Taxonomy" id="686429"/>
    <lineage>
        <taxon>Bacteria</taxon>
        <taxon>Bacillati</taxon>
        <taxon>Actinomycetota</taxon>
        <taxon>Actinomycetes</taxon>
        <taxon>Mycobacteriales</taxon>
        <taxon>Gordoniaceae</taxon>
        <taxon>Gordonia</taxon>
    </lineage>
</organism>
<dbReference type="GO" id="GO:0000976">
    <property type="term" value="F:transcription cis-regulatory region binding"/>
    <property type="evidence" value="ECO:0007669"/>
    <property type="project" value="TreeGrafter"/>
</dbReference>
<dbReference type="AlphaFoldDB" id="A0A840F1R3"/>
<name>A0A840F1R3_9ACTN</name>
<dbReference type="PROSITE" id="PS50977">
    <property type="entry name" value="HTH_TETR_2"/>
    <property type="match status" value="1"/>
</dbReference>
<dbReference type="Proteomes" id="UP000551501">
    <property type="component" value="Unassembled WGS sequence"/>
</dbReference>